<name>A0A6M1T3N1_9BACT</name>
<dbReference type="Proteomes" id="UP000479132">
    <property type="component" value="Unassembled WGS sequence"/>
</dbReference>
<proteinExistence type="predicted"/>
<evidence type="ECO:0000259" key="1">
    <source>
        <dbReference type="SMART" id="SM01321"/>
    </source>
</evidence>
<accession>A0A6M1T3N1</accession>
<dbReference type="Gene3D" id="3.30.70.1290">
    <property type="entry name" value="Transposase IS200-like"/>
    <property type="match status" value="1"/>
</dbReference>
<evidence type="ECO:0000313" key="2">
    <source>
        <dbReference type="EMBL" id="NGP87243.1"/>
    </source>
</evidence>
<dbReference type="InterPro" id="IPR036515">
    <property type="entry name" value="Transposase_17_sf"/>
</dbReference>
<organism evidence="2 3">
    <name type="scientific">Fodinibius halophilus</name>
    <dbReference type="NCBI Taxonomy" id="1736908"/>
    <lineage>
        <taxon>Bacteria</taxon>
        <taxon>Pseudomonadati</taxon>
        <taxon>Balneolota</taxon>
        <taxon>Balneolia</taxon>
        <taxon>Balneolales</taxon>
        <taxon>Balneolaceae</taxon>
        <taxon>Fodinibius</taxon>
    </lineage>
</organism>
<dbReference type="GO" id="GO:0006313">
    <property type="term" value="P:DNA transposition"/>
    <property type="evidence" value="ECO:0007669"/>
    <property type="project" value="InterPro"/>
</dbReference>
<feature type="domain" description="Transposase IS200-like" evidence="1">
    <location>
        <begin position="25"/>
        <end position="183"/>
    </location>
</feature>
<dbReference type="SUPFAM" id="SSF143422">
    <property type="entry name" value="Transposase IS200-like"/>
    <property type="match status" value="1"/>
</dbReference>
<dbReference type="InterPro" id="IPR002686">
    <property type="entry name" value="Transposase_17"/>
</dbReference>
<gene>
    <name evidence="2" type="ORF">G3569_02660</name>
</gene>
<dbReference type="PANTHER" id="PTHR36966">
    <property type="entry name" value="REP-ASSOCIATED TYROSINE TRANSPOSASE"/>
    <property type="match status" value="1"/>
</dbReference>
<protein>
    <recommendedName>
        <fullName evidence="1">Transposase IS200-like domain-containing protein</fullName>
    </recommendedName>
</protein>
<reference evidence="2 3" key="1">
    <citation type="submission" date="2020-02" db="EMBL/GenBank/DDBJ databases">
        <title>Aliifodinibius halophilus 2W32, complete genome.</title>
        <authorList>
            <person name="Li Y."/>
            <person name="Wu S."/>
        </authorList>
    </citation>
    <scope>NUCLEOTIDE SEQUENCE [LARGE SCALE GENOMIC DNA]</scope>
    <source>
        <strain evidence="2 3">2W32</strain>
    </source>
</reference>
<sequence length="212" mass="25192">MAFYRRKLPHWQPKEAEFFITFRLAGSLPVEVIKRLKSYRKELHDEVDEEERDKIEQGIFRKYEKLLDSAQVGPTWLENSEVAEAVGNAMHFFDGKRYDLYCYCIMCNHVHIVFKHTTKSKDNDSSKSDYPITKIMQSIKSYSALKCNKLLNRTGAFWQPESYDRVIRDQNELEKTIRYVLNNPVKAGLVTKWEQWPHSYCKLEYLDTFRSS</sequence>
<keyword evidence="3" id="KW-1185">Reference proteome</keyword>
<comment type="caution">
    <text evidence="2">The sequence shown here is derived from an EMBL/GenBank/DDBJ whole genome shotgun (WGS) entry which is preliminary data.</text>
</comment>
<dbReference type="InterPro" id="IPR052715">
    <property type="entry name" value="RAYT_transposase"/>
</dbReference>
<dbReference type="SMART" id="SM01321">
    <property type="entry name" value="Y1_Tnp"/>
    <property type="match status" value="1"/>
</dbReference>
<dbReference type="PANTHER" id="PTHR36966:SF1">
    <property type="entry name" value="REP-ASSOCIATED TYROSINE TRANSPOSASE"/>
    <property type="match status" value="1"/>
</dbReference>
<dbReference type="GO" id="GO:0043565">
    <property type="term" value="F:sequence-specific DNA binding"/>
    <property type="evidence" value="ECO:0007669"/>
    <property type="project" value="TreeGrafter"/>
</dbReference>
<dbReference type="AlphaFoldDB" id="A0A6M1T3N1"/>
<evidence type="ECO:0000313" key="3">
    <source>
        <dbReference type="Proteomes" id="UP000479132"/>
    </source>
</evidence>
<dbReference type="Pfam" id="PF01797">
    <property type="entry name" value="Y1_Tnp"/>
    <property type="match status" value="1"/>
</dbReference>
<dbReference type="GO" id="GO:0004803">
    <property type="term" value="F:transposase activity"/>
    <property type="evidence" value="ECO:0007669"/>
    <property type="project" value="InterPro"/>
</dbReference>
<dbReference type="RefSeq" id="WP_165265807.1">
    <property type="nucleotide sequence ID" value="NZ_JAALLS010000002.1"/>
</dbReference>
<dbReference type="EMBL" id="JAALLS010000002">
    <property type="protein sequence ID" value="NGP87243.1"/>
    <property type="molecule type" value="Genomic_DNA"/>
</dbReference>